<proteinExistence type="predicted"/>
<dbReference type="AlphaFoldDB" id="A0A3E1NE02"/>
<dbReference type="OrthoDB" id="4762412at2"/>
<dbReference type="PRINTS" id="PR01607">
    <property type="entry name" value="APYRASEFAMLY"/>
</dbReference>
<protein>
    <recommendedName>
        <fullName evidence="1">5'-Nucleotidase C-terminal domain-containing protein</fullName>
    </recommendedName>
</protein>
<dbReference type="Gene3D" id="3.90.780.10">
    <property type="entry name" value="5'-Nucleotidase, C-terminal domain"/>
    <property type="match status" value="1"/>
</dbReference>
<dbReference type="PROSITE" id="PS51257">
    <property type="entry name" value="PROKAR_LIPOPROTEIN"/>
    <property type="match status" value="1"/>
</dbReference>
<dbReference type="RefSeq" id="WP_116849364.1">
    <property type="nucleotide sequence ID" value="NZ_QTJU01000011.1"/>
</dbReference>
<dbReference type="PANTHER" id="PTHR11575:SF24">
    <property type="entry name" value="5'-NUCLEOTIDASE"/>
    <property type="match status" value="1"/>
</dbReference>
<gene>
    <name evidence="2" type="ORF">DXN05_21555</name>
</gene>
<dbReference type="GO" id="GO:0030288">
    <property type="term" value="C:outer membrane-bounded periplasmic space"/>
    <property type="evidence" value="ECO:0007669"/>
    <property type="project" value="TreeGrafter"/>
</dbReference>
<evidence type="ECO:0000313" key="3">
    <source>
        <dbReference type="Proteomes" id="UP000261284"/>
    </source>
</evidence>
<sequence>MKLHLSVTLLTFWVIACTNAKRTVQVQYRDYELRASYRTDSVMQQFLQPYTDSLYRYMHTIIGFATFTMYKKQPESALGNFLADGMRAMAEKKAGVHISAAFINYGGIRSAIQKGEVSVEDIYALMPYNNVIVVQKCKGSIVRSLLDHVAGRSGWPCSGISMKIRSRQAQDIVIDGAPLNENAWYYIANTDYIAGGGDNCLMLRGQEQVSSNYLFSDAMVGYVQSLTQNGKAIGAAVENRITYAP</sequence>
<name>A0A3E1NE02_9BACT</name>
<comment type="caution">
    <text evidence="2">The sequence shown here is derived from an EMBL/GenBank/DDBJ whole genome shotgun (WGS) entry which is preliminary data.</text>
</comment>
<evidence type="ECO:0000259" key="1">
    <source>
        <dbReference type="Pfam" id="PF02872"/>
    </source>
</evidence>
<dbReference type="GO" id="GO:0016787">
    <property type="term" value="F:hydrolase activity"/>
    <property type="evidence" value="ECO:0007669"/>
    <property type="project" value="InterPro"/>
</dbReference>
<dbReference type="Proteomes" id="UP000261284">
    <property type="component" value="Unassembled WGS sequence"/>
</dbReference>
<dbReference type="SUPFAM" id="SSF55816">
    <property type="entry name" value="5'-nucleotidase (syn. UDP-sugar hydrolase), C-terminal domain"/>
    <property type="match status" value="1"/>
</dbReference>
<keyword evidence="3" id="KW-1185">Reference proteome</keyword>
<dbReference type="GO" id="GO:0009166">
    <property type="term" value="P:nucleotide catabolic process"/>
    <property type="evidence" value="ECO:0007669"/>
    <property type="project" value="InterPro"/>
</dbReference>
<accession>A0A3E1NE02</accession>
<dbReference type="EMBL" id="QTJU01000011">
    <property type="protein sequence ID" value="RFM26186.1"/>
    <property type="molecule type" value="Genomic_DNA"/>
</dbReference>
<organism evidence="2 3">
    <name type="scientific">Deminuibacter soli</name>
    <dbReference type="NCBI Taxonomy" id="2291815"/>
    <lineage>
        <taxon>Bacteria</taxon>
        <taxon>Pseudomonadati</taxon>
        <taxon>Bacteroidota</taxon>
        <taxon>Chitinophagia</taxon>
        <taxon>Chitinophagales</taxon>
        <taxon>Chitinophagaceae</taxon>
        <taxon>Deminuibacter</taxon>
    </lineage>
</organism>
<dbReference type="InterPro" id="IPR036907">
    <property type="entry name" value="5'-Nucleotdase_C_sf"/>
</dbReference>
<dbReference type="InterPro" id="IPR006179">
    <property type="entry name" value="5_nucleotidase/apyrase"/>
</dbReference>
<feature type="domain" description="5'-Nucleotidase C-terminal" evidence="1">
    <location>
        <begin position="71"/>
        <end position="203"/>
    </location>
</feature>
<dbReference type="InterPro" id="IPR008334">
    <property type="entry name" value="5'-Nucleotdase_C"/>
</dbReference>
<dbReference type="Pfam" id="PF02872">
    <property type="entry name" value="5_nucleotid_C"/>
    <property type="match status" value="1"/>
</dbReference>
<evidence type="ECO:0000313" key="2">
    <source>
        <dbReference type="EMBL" id="RFM26186.1"/>
    </source>
</evidence>
<dbReference type="PANTHER" id="PTHR11575">
    <property type="entry name" value="5'-NUCLEOTIDASE-RELATED"/>
    <property type="match status" value="1"/>
</dbReference>
<reference evidence="2 3" key="1">
    <citation type="submission" date="2018-08" db="EMBL/GenBank/DDBJ databases">
        <title>Chitinophagaceae sp. K23C18032701, a novel bacterium isolated from forest soil.</title>
        <authorList>
            <person name="Wang C."/>
        </authorList>
    </citation>
    <scope>NUCLEOTIDE SEQUENCE [LARGE SCALE GENOMIC DNA]</scope>
    <source>
        <strain evidence="2 3">K23C18032701</strain>
    </source>
</reference>